<keyword evidence="1" id="KW-1185">Reference proteome</keyword>
<sequence length="94" mass="11055">RCETTNRISILPSMGTDAYRRNENFLFVDITLNMVDQCFRISQHWYSSMRIIAIIVMVISMSSQWRIVEIRCLLSSGVKKIDLFAVKHCNRRNI</sequence>
<name>A0A914ZIA5_PARUN</name>
<evidence type="ECO:0000313" key="2">
    <source>
        <dbReference type="WBParaSite" id="PgB01_g012_t10"/>
    </source>
</evidence>
<evidence type="ECO:0000313" key="1">
    <source>
        <dbReference type="Proteomes" id="UP000887569"/>
    </source>
</evidence>
<dbReference type="AlphaFoldDB" id="A0A914ZIA5"/>
<dbReference type="WBParaSite" id="PgB01_g012_t10">
    <property type="protein sequence ID" value="PgB01_g012_t10"/>
    <property type="gene ID" value="PgB01_g012"/>
</dbReference>
<organism evidence="1 2">
    <name type="scientific">Parascaris univalens</name>
    <name type="common">Nematode worm</name>
    <dbReference type="NCBI Taxonomy" id="6257"/>
    <lineage>
        <taxon>Eukaryota</taxon>
        <taxon>Metazoa</taxon>
        <taxon>Ecdysozoa</taxon>
        <taxon>Nematoda</taxon>
        <taxon>Chromadorea</taxon>
        <taxon>Rhabditida</taxon>
        <taxon>Spirurina</taxon>
        <taxon>Ascaridomorpha</taxon>
        <taxon>Ascaridoidea</taxon>
        <taxon>Ascarididae</taxon>
        <taxon>Parascaris</taxon>
    </lineage>
</organism>
<accession>A0A914ZIA5</accession>
<proteinExistence type="predicted"/>
<dbReference type="Proteomes" id="UP000887569">
    <property type="component" value="Unplaced"/>
</dbReference>
<reference evidence="2" key="1">
    <citation type="submission" date="2022-11" db="UniProtKB">
        <authorList>
            <consortium name="WormBaseParasite"/>
        </authorList>
    </citation>
    <scope>IDENTIFICATION</scope>
</reference>
<protein>
    <submittedName>
        <fullName evidence="2">SH2 domain-containing protein</fullName>
    </submittedName>
</protein>